<dbReference type="Proteomes" id="UP000789390">
    <property type="component" value="Unassembled WGS sequence"/>
</dbReference>
<comment type="subcellular location">
    <subcellularLocation>
        <location evidence="1">Membrane</location>
        <topology evidence="1">Multi-pass membrane protein</topology>
    </subcellularLocation>
</comment>
<dbReference type="PANTHER" id="PTHR15819">
    <property type="entry name" value="TRANSMEMBRANE PROTEIN FAM155"/>
    <property type="match status" value="1"/>
</dbReference>
<evidence type="ECO:0000256" key="3">
    <source>
        <dbReference type="ARBA" id="ARBA00022989"/>
    </source>
</evidence>
<evidence type="ECO:0000256" key="4">
    <source>
        <dbReference type="ARBA" id="ARBA00023136"/>
    </source>
</evidence>
<dbReference type="InterPro" id="IPR055288">
    <property type="entry name" value="NALCN_aux_factor_1/2"/>
</dbReference>
<organism evidence="7 8">
    <name type="scientific">Daphnia galeata</name>
    <dbReference type="NCBI Taxonomy" id="27404"/>
    <lineage>
        <taxon>Eukaryota</taxon>
        <taxon>Metazoa</taxon>
        <taxon>Ecdysozoa</taxon>
        <taxon>Arthropoda</taxon>
        <taxon>Crustacea</taxon>
        <taxon>Branchiopoda</taxon>
        <taxon>Diplostraca</taxon>
        <taxon>Cladocera</taxon>
        <taxon>Anomopoda</taxon>
        <taxon>Daphniidae</taxon>
        <taxon>Daphnia</taxon>
    </lineage>
</organism>
<accession>A0A8J2RJS9</accession>
<gene>
    <name evidence="7" type="ORF">DGAL_LOCUS3318</name>
</gene>
<keyword evidence="8" id="KW-1185">Reference proteome</keyword>
<reference evidence="7" key="1">
    <citation type="submission" date="2021-11" db="EMBL/GenBank/DDBJ databases">
        <authorList>
            <person name="Schell T."/>
        </authorList>
    </citation>
    <scope>NUCLEOTIDE SEQUENCE</scope>
    <source>
        <strain evidence="7">M5</strain>
    </source>
</reference>
<proteinExistence type="inferred from homology"/>
<keyword evidence="4" id="KW-0472">Membrane</keyword>
<comment type="caution">
    <text evidence="7">The sequence shown here is derived from an EMBL/GenBank/DDBJ whole genome shotgun (WGS) entry which is preliminary data.</text>
</comment>
<name>A0A8J2RJS9_9CRUS</name>
<evidence type="ECO:0008006" key="9">
    <source>
        <dbReference type="Google" id="ProtNLM"/>
    </source>
</evidence>
<keyword evidence="2" id="KW-0812">Transmembrane</keyword>
<sequence>MPSAELTTTHRKEIAYRQWVCSMVLPMWLDGDRIKPCRTFCHEVERLCPYFLPAEKSGPGSQYAGEPSFLCIDPDVRETINQSTNSAYSERSCYRPCTLEYNLEPDIDPSLCVASLGDISGVVEEDATDVIADREDCQKTHKNETASVSGFVENSQLLDDSEVSDDQCTPFVDKDQPLTSRLSSSGQTNHLHFGWRWRTLVLPFAMLPSVIQFFT</sequence>
<evidence type="ECO:0000256" key="1">
    <source>
        <dbReference type="ARBA" id="ARBA00004141"/>
    </source>
</evidence>
<dbReference type="OrthoDB" id="10047996at2759"/>
<dbReference type="GO" id="GO:0005886">
    <property type="term" value="C:plasma membrane"/>
    <property type="evidence" value="ECO:0007669"/>
    <property type="project" value="TreeGrafter"/>
</dbReference>
<protein>
    <recommendedName>
        <fullName evidence="9">FZ domain-containing protein</fullName>
    </recommendedName>
</protein>
<evidence type="ECO:0000256" key="5">
    <source>
        <dbReference type="ARBA" id="ARBA00023180"/>
    </source>
</evidence>
<dbReference type="GO" id="GO:0015275">
    <property type="term" value="F:stretch-activated, monoatomic cation-selective, calcium channel activity"/>
    <property type="evidence" value="ECO:0007669"/>
    <property type="project" value="TreeGrafter"/>
</dbReference>
<keyword evidence="3" id="KW-1133">Transmembrane helix</keyword>
<dbReference type="PANTHER" id="PTHR15819:SF11">
    <property type="entry name" value="MID1, ISOFORM A"/>
    <property type="match status" value="1"/>
</dbReference>
<evidence type="ECO:0000313" key="7">
    <source>
        <dbReference type="EMBL" id="CAH0101021.1"/>
    </source>
</evidence>
<dbReference type="GO" id="GO:0098703">
    <property type="term" value="P:calcium ion import across plasma membrane"/>
    <property type="evidence" value="ECO:0007669"/>
    <property type="project" value="TreeGrafter"/>
</dbReference>
<evidence type="ECO:0000256" key="6">
    <source>
        <dbReference type="ARBA" id="ARBA00029445"/>
    </source>
</evidence>
<evidence type="ECO:0000313" key="8">
    <source>
        <dbReference type="Proteomes" id="UP000789390"/>
    </source>
</evidence>
<comment type="similarity">
    <text evidence="6">Belongs to the NALF family.</text>
</comment>
<evidence type="ECO:0000256" key="2">
    <source>
        <dbReference type="ARBA" id="ARBA00022692"/>
    </source>
</evidence>
<keyword evidence="5" id="KW-0325">Glycoprotein</keyword>
<dbReference type="EMBL" id="CAKKLH010000048">
    <property type="protein sequence ID" value="CAH0101021.1"/>
    <property type="molecule type" value="Genomic_DNA"/>
</dbReference>
<dbReference type="AlphaFoldDB" id="A0A8J2RJS9"/>